<dbReference type="PANTHER" id="PTHR47926">
    <property type="entry name" value="PENTATRICOPEPTIDE REPEAT-CONTAINING PROTEIN"/>
    <property type="match status" value="1"/>
</dbReference>
<evidence type="ECO:0000313" key="1">
    <source>
        <dbReference type="EMBL" id="KAH7513132.1"/>
    </source>
</evidence>
<sequence>MGPLMLRTSHSSKLDAYSFTPVLVACSALPAHVQGQQVHCLMIKRGTESGTVTKTAFMDMYSSYMAAFGLFKEMRRHRVEFSEFTFCSMLKACAFLKAFQQGKQVHGLVVVMGCDFVVLGTALIDFYSDNREYEEVFPIIRTMKPNLVALTSTLTACSEISEFVGWEAETLCGYASWF</sequence>
<evidence type="ECO:0000313" key="2">
    <source>
        <dbReference type="Proteomes" id="UP000813462"/>
    </source>
</evidence>
<dbReference type="Gene3D" id="1.25.40.10">
    <property type="entry name" value="Tetratricopeptide repeat domain"/>
    <property type="match status" value="1"/>
</dbReference>
<dbReference type="GO" id="GO:0003723">
    <property type="term" value="F:RNA binding"/>
    <property type="evidence" value="ECO:0007669"/>
    <property type="project" value="InterPro"/>
</dbReference>
<proteinExistence type="predicted"/>
<protein>
    <submittedName>
        <fullName evidence="1">Uncharacterized protein</fullName>
    </submittedName>
</protein>
<dbReference type="AlphaFoldDB" id="A0A978UED9"/>
<gene>
    <name evidence="1" type="ORF">FEM48_Zijuj12G0164100</name>
</gene>
<dbReference type="EMBL" id="JAEACU010000012">
    <property type="protein sequence ID" value="KAH7513132.1"/>
    <property type="molecule type" value="Genomic_DNA"/>
</dbReference>
<organism evidence="1 2">
    <name type="scientific">Ziziphus jujuba var. spinosa</name>
    <dbReference type="NCBI Taxonomy" id="714518"/>
    <lineage>
        <taxon>Eukaryota</taxon>
        <taxon>Viridiplantae</taxon>
        <taxon>Streptophyta</taxon>
        <taxon>Embryophyta</taxon>
        <taxon>Tracheophyta</taxon>
        <taxon>Spermatophyta</taxon>
        <taxon>Magnoliopsida</taxon>
        <taxon>eudicotyledons</taxon>
        <taxon>Gunneridae</taxon>
        <taxon>Pentapetalae</taxon>
        <taxon>rosids</taxon>
        <taxon>fabids</taxon>
        <taxon>Rosales</taxon>
        <taxon>Rhamnaceae</taxon>
        <taxon>Paliureae</taxon>
        <taxon>Ziziphus</taxon>
    </lineage>
</organism>
<dbReference type="GO" id="GO:0009451">
    <property type="term" value="P:RNA modification"/>
    <property type="evidence" value="ECO:0007669"/>
    <property type="project" value="InterPro"/>
</dbReference>
<dbReference type="InterPro" id="IPR011990">
    <property type="entry name" value="TPR-like_helical_dom_sf"/>
</dbReference>
<accession>A0A978UED9</accession>
<dbReference type="PROSITE" id="PS51257">
    <property type="entry name" value="PROKAR_LIPOPROTEIN"/>
    <property type="match status" value="1"/>
</dbReference>
<dbReference type="Proteomes" id="UP000813462">
    <property type="component" value="Unassembled WGS sequence"/>
</dbReference>
<name>A0A978UED9_ZIZJJ</name>
<dbReference type="InterPro" id="IPR046960">
    <property type="entry name" value="PPR_At4g14850-like_plant"/>
</dbReference>
<reference evidence="1" key="1">
    <citation type="journal article" date="2021" name="Front. Plant Sci.">
        <title>Chromosome-Scale Genome Assembly for Chinese Sour Jujube and Insights Into Its Genome Evolution and Domestication Signature.</title>
        <authorList>
            <person name="Shen L.-Y."/>
            <person name="Luo H."/>
            <person name="Wang X.-L."/>
            <person name="Wang X.-M."/>
            <person name="Qiu X.-J."/>
            <person name="Liu H."/>
            <person name="Zhou S.-S."/>
            <person name="Jia K.-H."/>
            <person name="Nie S."/>
            <person name="Bao Y.-T."/>
            <person name="Zhang R.-G."/>
            <person name="Yun Q.-Z."/>
            <person name="Chai Y.-H."/>
            <person name="Lu J.-Y."/>
            <person name="Li Y."/>
            <person name="Zhao S.-W."/>
            <person name="Mao J.-F."/>
            <person name="Jia S.-G."/>
            <person name="Mao Y.-M."/>
        </authorList>
    </citation>
    <scope>NUCLEOTIDE SEQUENCE</scope>
    <source>
        <strain evidence="1">AT0</strain>
        <tissue evidence="1">Leaf</tissue>
    </source>
</reference>
<comment type="caution">
    <text evidence="1">The sequence shown here is derived from an EMBL/GenBank/DDBJ whole genome shotgun (WGS) entry which is preliminary data.</text>
</comment>